<reference evidence="2 3" key="1">
    <citation type="submission" date="2016-07" db="EMBL/GenBank/DDBJ databases">
        <title>Draft genome of Scalindua rubra, obtained from a brine-seawater interface in the Red Sea, sheds light on salt adaptation in anammox bacteria.</title>
        <authorList>
            <person name="Speth D.R."/>
            <person name="Lagkouvardos I."/>
            <person name="Wang Y."/>
            <person name="Qian P.-Y."/>
            <person name="Dutilh B.E."/>
            <person name="Jetten M.S."/>
        </authorList>
    </citation>
    <scope>NUCLEOTIDE SEQUENCE [LARGE SCALE GENOMIC DNA]</scope>
    <source>
        <strain evidence="2">BSI-1</strain>
    </source>
</reference>
<feature type="signal peptide" evidence="1">
    <location>
        <begin position="1"/>
        <end position="20"/>
    </location>
</feature>
<protein>
    <submittedName>
        <fullName evidence="2">Uncharacterized protein</fullName>
    </submittedName>
</protein>
<comment type="caution">
    <text evidence="2">The sequence shown here is derived from an EMBL/GenBank/DDBJ whole genome shotgun (WGS) entry which is preliminary data.</text>
</comment>
<evidence type="ECO:0000256" key="1">
    <source>
        <dbReference type="SAM" id="SignalP"/>
    </source>
</evidence>
<dbReference type="AlphaFoldDB" id="A0A1E3X6Z8"/>
<evidence type="ECO:0000313" key="3">
    <source>
        <dbReference type="Proteomes" id="UP000094056"/>
    </source>
</evidence>
<gene>
    <name evidence="2" type="ORF">SCARUB_04126</name>
</gene>
<dbReference type="Proteomes" id="UP000094056">
    <property type="component" value="Unassembled WGS sequence"/>
</dbReference>
<evidence type="ECO:0000313" key="2">
    <source>
        <dbReference type="EMBL" id="ODS30764.1"/>
    </source>
</evidence>
<sequence length="59" mass="6648">MITKRHLFAFIISFSFIGLAMPKVGHCDQTAEVAVQKQLVETSPERKRMLSNYYGLSTG</sequence>
<name>A0A1E3X6Z8_9BACT</name>
<organism evidence="2 3">
    <name type="scientific">Candidatus Scalindua rubra</name>
    <dbReference type="NCBI Taxonomy" id="1872076"/>
    <lineage>
        <taxon>Bacteria</taxon>
        <taxon>Pseudomonadati</taxon>
        <taxon>Planctomycetota</taxon>
        <taxon>Candidatus Brocadiia</taxon>
        <taxon>Candidatus Brocadiales</taxon>
        <taxon>Candidatus Scalinduaceae</taxon>
        <taxon>Candidatus Scalindua</taxon>
    </lineage>
</organism>
<feature type="chain" id="PRO_5009140060" evidence="1">
    <location>
        <begin position="21"/>
        <end position="59"/>
    </location>
</feature>
<keyword evidence="1" id="KW-0732">Signal</keyword>
<accession>A0A1E3X6Z8</accession>
<proteinExistence type="predicted"/>
<dbReference type="EMBL" id="MAYW01000179">
    <property type="protein sequence ID" value="ODS30764.1"/>
    <property type="molecule type" value="Genomic_DNA"/>
</dbReference>